<dbReference type="Proteomes" id="UP000230605">
    <property type="component" value="Chromosome 7"/>
</dbReference>
<organism evidence="2 3">
    <name type="scientific">Cercospora beticola</name>
    <name type="common">Sugarbeet leaf spot fungus</name>
    <dbReference type="NCBI Taxonomy" id="122368"/>
    <lineage>
        <taxon>Eukaryota</taxon>
        <taxon>Fungi</taxon>
        <taxon>Dikarya</taxon>
        <taxon>Ascomycota</taxon>
        <taxon>Pezizomycotina</taxon>
        <taxon>Dothideomycetes</taxon>
        <taxon>Dothideomycetidae</taxon>
        <taxon>Mycosphaerellales</taxon>
        <taxon>Mycosphaerellaceae</taxon>
        <taxon>Cercospora</taxon>
    </lineage>
</organism>
<dbReference type="SUPFAM" id="SSF56281">
    <property type="entry name" value="Metallo-hydrolase/oxidoreductase"/>
    <property type="match status" value="1"/>
</dbReference>
<dbReference type="InterPro" id="IPR051682">
    <property type="entry name" value="Mito_Persulfide_Diox"/>
</dbReference>
<dbReference type="AlphaFoldDB" id="A0A2G5HIA9"/>
<feature type="compositionally biased region" description="Polar residues" evidence="1">
    <location>
        <begin position="58"/>
        <end position="72"/>
    </location>
</feature>
<evidence type="ECO:0008006" key="4">
    <source>
        <dbReference type="Google" id="ProtNLM"/>
    </source>
</evidence>
<gene>
    <name evidence="2" type="ORF">CB0940_09400</name>
</gene>
<accession>A0A2G5HIA9</accession>
<dbReference type="GO" id="GO:0050313">
    <property type="term" value="F:sulfur dioxygenase activity"/>
    <property type="evidence" value="ECO:0007669"/>
    <property type="project" value="TreeGrafter"/>
</dbReference>
<feature type="compositionally biased region" description="Basic and acidic residues" evidence="1">
    <location>
        <begin position="36"/>
        <end position="57"/>
    </location>
</feature>
<dbReference type="Gene3D" id="3.60.15.10">
    <property type="entry name" value="Ribonuclease Z/Hydroxyacylglutathione hydrolase-like"/>
    <property type="match status" value="1"/>
</dbReference>
<reference evidence="2 3" key="1">
    <citation type="submission" date="2015-10" db="EMBL/GenBank/DDBJ databases">
        <title>The cercosporin biosynthetic gene cluster was horizontally transferred to several fungal lineages and shown to be expanded in Cercospora beticola based on microsynteny with recipient genomes.</title>
        <authorList>
            <person name="De Jonge R."/>
            <person name="Ebert M.K."/>
            <person name="Suttle J.C."/>
            <person name="Jurick Ii W.M."/>
            <person name="Secor G.A."/>
            <person name="Thomma B.P."/>
            <person name="Van De Peer Y."/>
            <person name="Bolton M.D."/>
        </authorList>
    </citation>
    <scope>NUCLEOTIDE SEQUENCE [LARGE SCALE GENOMIC DNA]</scope>
    <source>
        <strain evidence="2 3">09-40</strain>
    </source>
</reference>
<evidence type="ECO:0000313" key="2">
    <source>
        <dbReference type="EMBL" id="PIA92291.1"/>
    </source>
</evidence>
<feature type="region of interest" description="Disordered" evidence="1">
    <location>
        <begin position="1"/>
        <end position="84"/>
    </location>
</feature>
<evidence type="ECO:0000313" key="3">
    <source>
        <dbReference type="Proteomes" id="UP000230605"/>
    </source>
</evidence>
<name>A0A2G5HIA9_CERBT</name>
<dbReference type="EMBL" id="LKMD01000106">
    <property type="protein sequence ID" value="PIA92291.1"/>
    <property type="molecule type" value="Genomic_DNA"/>
</dbReference>
<dbReference type="OrthoDB" id="449487at2759"/>
<dbReference type="GO" id="GO:0006749">
    <property type="term" value="P:glutathione metabolic process"/>
    <property type="evidence" value="ECO:0007669"/>
    <property type="project" value="TreeGrafter"/>
</dbReference>
<sequence>MRTKERHEECASPHLPAMRRTAGRHPNRFATLLPSLKEHRNSESPERDEMDPRRDSEVSSPSSLFSGTTFWTEASDDDNRPEPPPLIHSLFEELSQTWQFVVADPVSRRAIIVDPQLDNAPSATSISTIAADRVLSVVRQNRYTVDRILHTHESRDHPSSAWYLRAQLLQSTGHAPKVTIGKTMAAVHRMYKRKYSMRAADGSPWSSEYEDTRLADGQTFSIGNLKATALHFPGGTYAFVIGQHIFAGASKAELELRARNNMLIRDLQSFRIYTSNDAPPERKAQLTPIYERERPIGKSGKKLVIRYAAEGGLEDLEELDGA</sequence>
<proteinExistence type="predicted"/>
<feature type="compositionally biased region" description="Basic and acidic residues" evidence="1">
    <location>
        <begin position="1"/>
        <end position="11"/>
    </location>
</feature>
<dbReference type="InterPro" id="IPR036866">
    <property type="entry name" value="RibonucZ/Hydroxyglut_hydro"/>
</dbReference>
<evidence type="ECO:0000256" key="1">
    <source>
        <dbReference type="SAM" id="MobiDB-lite"/>
    </source>
</evidence>
<dbReference type="GO" id="GO:0070813">
    <property type="term" value="P:hydrogen sulfide metabolic process"/>
    <property type="evidence" value="ECO:0007669"/>
    <property type="project" value="TreeGrafter"/>
</dbReference>
<comment type="caution">
    <text evidence="2">The sequence shown here is derived from an EMBL/GenBank/DDBJ whole genome shotgun (WGS) entry which is preliminary data.</text>
</comment>
<dbReference type="PANTHER" id="PTHR43084">
    <property type="entry name" value="PERSULFIDE DIOXYGENASE ETHE1"/>
    <property type="match status" value="1"/>
</dbReference>
<dbReference type="PANTHER" id="PTHR43084:SF1">
    <property type="entry name" value="PERSULFIDE DIOXYGENASE ETHE1, MITOCHONDRIAL"/>
    <property type="match status" value="1"/>
</dbReference>
<protein>
    <recommendedName>
        <fullName evidence="4">Metallo-beta-lactamase domain-containing protein</fullName>
    </recommendedName>
</protein>